<keyword evidence="4" id="KW-1185">Reference proteome</keyword>
<dbReference type="Proteomes" id="UP000054653">
    <property type="component" value="Unassembled WGS sequence"/>
</dbReference>
<feature type="signal peptide" evidence="1">
    <location>
        <begin position="1"/>
        <end position="21"/>
    </location>
</feature>
<comment type="caution">
    <text evidence="2">The sequence shown here is derived from an EMBL/GenBank/DDBJ whole genome shotgun (WGS) entry which is preliminary data.</text>
</comment>
<evidence type="ECO:0000313" key="3">
    <source>
        <dbReference type="EMBL" id="KRY25520.1"/>
    </source>
</evidence>
<dbReference type="EMBL" id="JYDI01002275">
    <property type="protein sequence ID" value="KRY25520.1"/>
    <property type="molecule type" value="Genomic_DNA"/>
</dbReference>
<sequence>MCLSKSFLVFIFCLINTFRNAIDIFDLECRTIVIHEFQLECLVNPIVGLL</sequence>
<reference evidence="2 4" key="1">
    <citation type="submission" date="2015-01" db="EMBL/GenBank/DDBJ databases">
        <title>Evolution of Trichinella species and genotypes.</title>
        <authorList>
            <person name="Korhonen P.K."/>
            <person name="Edoardo P."/>
            <person name="Giuseppe L.R."/>
            <person name="Gasser R.B."/>
        </authorList>
    </citation>
    <scope>NUCLEOTIDE SEQUENCE [LARGE SCALE GENOMIC DNA]</scope>
    <source>
        <strain evidence="2">ISS120</strain>
    </source>
</reference>
<evidence type="ECO:0000256" key="1">
    <source>
        <dbReference type="SAM" id="SignalP"/>
    </source>
</evidence>
<organism evidence="2 4">
    <name type="scientific">Trichinella britovi</name>
    <name type="common">Parasitic roundworm</name>
    <dbReference type="NCBI Taxonomy" id="45882"/>
    <lineage>
        <taxon>Eukaryota</taxon>
        <taxon>Metazoa</taxon>
        <taxon>Ecdysozoa</taxon>
        <taxon>Nematoda</taxon>
        <taxon>Enoplea</taxon>
        <taxon>Dorylaimia</taxon>
        <taxon>Trichinellida</taxon>
        <taxon>Trichinellidae</taxon>
        <taxon>Trichinella</taxon>
    </lineage>
</organism>
<proteinExistence type="predicted"/>
<dbReference type="EMBL" id="JYDI01004764">
    <property type="protein sequence ID" value="KRY05847.1"/>
    <property type="molecule type" value="Genomic_DNA"/>
</dbReference>
<feature type="chain" id="PRO_5007437804" evidence="1">
    <location>
        <begin position="22"/>
        <end position="50"/>
    </location>
</feature>
<name>A0A0V0YZV9_TRIBR</name>
<protein>
    <submittedName>
        <fullName evidence="2">Uncharacterized protein</fullName>
    </submittedName>
</protein>
<keyword evidence="1" id="KW-0732">Signal</keyword>
<accession>A0A0V0YZV9</accession>
<dbReference type="AlphaFoldDB" id="A0A0V0YZV9"/>
<evidence type="ECO:0000313" key="2">
    <source>
        <dbReference type="EMBL" id="KRY05847.1"/>
    </source>
</evidence>
<evidence type="ECO:0000313" key="4">
    <source>
        <dbReference type="Proteomes" id="UP000054653"/>
    </source>
</evidence>
<gene>
    <name evidence="3" type="ORF">T03_13516</name>
    <name evidence="2" type="ORF">T03_9369</name>
</gene>